<organism evidence="4 5">
    <name type="scientific">Nitrosospira briensis</name>
    <dbReference type="NCBI Taxonomy" id="35799"/>
    <lineage>
        <taxon>Bacteria</taxon>
        <taxon>Pseudomonadati</taxon>
        <taxon>Pseudomonadota</taxon>
        <taxon>Betaproteobacteria</taxon>
        <taxon>Nitrosomonadales</taxon>
        <taxon>Nitrosomonadaceae</taxon>
        <taxon>Nitrosospira</taxon>
    </lineage>
</organism>
<sequence>MPSFDIVSEVDKQEVRNAIDQTNKEVSTRFDFKGSDARVEQADYTLTVFADDEFKLGQALDILMAKLAKRNVDVRCLDKGEAEKISGNKVKQQVTVKTGVESELAKKIIRLIKDSKLKVQGSIQGEAVRVSGAKRDTLQEAIQLIKKSIIEFPLQFQNFRE</sequence>
<dbReference type="SUPFAM" id="SSF89963">
    <property type="entry name" value="YajQ-like"/>
    <property type="match status" value="2"/>
</dbReference>
<comment type="function">
    <text evidence="3">Nucleotide-binding protein.</text>
</comment>
<dbReference type="eggNOG" id="COG1666">
    <property type="taxonomic scope" value="Bacteria"/>
</dbReference>
<evidence type="ECO:0000313" key="5">
    <source>
        <dbReference type="Proteomes" id="UP000183107"/>
    </source>
</evidence>
<dbReference type="Gene3D" id="3.30.70.990">
    <property type="entry name" value="YajQ-like, domain 2"/>
    <property type="match status" value="1"/>
</dbReference>
<dbReference type="Proteomes" id="UP000183107">
    <property type="component" value="Unassembled WGS sequence"/>
</dbReference>
<dbReference type="InterPro" id="IPR007551">
    <property type="entry name" value="YajQ/Smlt4090-like"/>
</dbReference>
<evidence type="ECO:0000313" key="4">
    <source>
        <dbReference type="EMBL" id="SFN27147.1"/>
    </source>
</evidence>
<protein>
    <recommendedName>
        <fullName evidence="3">Nucleotide-binding protein SAMN05216386_0216</fullName>
    </recommendedName>
</protein>
<dbReference type="Pfam" id="PF04461">
    <property type="entry name" value="YajQ"/>
    <property type="match status" value="1"/>
</dbReference>
<gene>
    <name evidence="4" type="ORF">SAMN05216386_0216</name>
</gene>
<keyword evidence="1 3" id="KW-0547">Nucleotide-binding</keyword>
<proteinExistence type="inferred from homology"/>
<evidence type="ECO:0000256" key="2">
    <source>
        <dbReference type="ARBA" id="ARBA00093450"/>
    </source>
</evidence>
<comment type="similarity">
    <text evidence="2 3">Belongs to the YajQ family.</text>
</comment>
<evidence type="ECO:0000256" key="1">
    <source>
        <dbReference type="ARBA" id="ARBA00022741"/>
    </source>
</evidence>
<dbReference type="PANTHER" id="PTHR30476:SF0">
    <property type="entry name" value="UPF0234 PROTEIN YAJQ"/>
    <property type="match status" value="1"/>
</dbReference>
<dbReference type="GO" id="GO:0005829">
    <property type="term" value="C:cytosol"/>
    <property type="evidence" value="ECO:0007669"/>
    <property type="project" value="TreeGrafter"/>
</dbReference>
<dbReference type="InterPro" id="IPR035571">
    <property type="entry name" value="UPF0234-like_C"/>
</dbReference>
<dbReference type="RefSeq" id="WP_074793727.1">
    <property type="nucleotide sequence ID" value="NZ_FOVJ01000001.1"/>
</dbReference>
<dbReference type="InterPro" id="IPR036183">
    <property type="entry name" value="YajQ-like_sf"/>
</dbReference>
<dbReference type="GO" id="GO:0000166">
    <property type="term" value="F:nucleotide binding"/>
    <property type="evidence" value="ECO:0007669"/>
    <property type="project" value="UniProtKB-UniRule"/>
</dbReference>
<dbReference type="AlphaFoldDB" id="A0A1I4XMU5"/>
<evidence type="ECO:0000256" key="3">
    <source>
        <dbReference type="HAMAP-Rule" id="MF_00632"/>
    </source>
</evidence>
<dbReference type="STRING" id="1266925.GCA_000619905_00666"/>
<dbReference type="NCBIfam" id="NF003819">
    <property type="entry name" value="PRK05412.1"/>
    <property type="match status" value="1"/>
</dbReference>
<dbReference type="HAMAP" id="MF_00632">
    <property type="entry name" value="UPF0234"/>
    <property type="match status" value="1"/>
</dbReference>
<keyword evidence="5" id="KW-1185">Reference proteome</keyword>
<dbReference type="InterPro" id="IPR035570">
    <property type="entry name" value="UPF0234_N"/>
</dbReference>
<dbReference type="OrthoDB" id="9801447at2"/>
<dbReference type="CDD" id="cd11740">
    <property type="entry name" value="YajQ_like"/>
    <property type="match status" value="1"/>
</dbReference>
<reference evidence="5" key="1">
    <citation type="submission" date="2016-10" db="EMBL/GenBank/DDBJ databases">
        <authorList>
            <person name="Varghese N."/>
        </authorList>
    </citation>
    <scope>NUCLEOTIDE SEQUENCE [LARGE SCALE GENOMIC DNA]</scope>
    <source>
        <strain evidence="5">Nsp8</strain>
    </source>
</reference>
<dbReference type="PANTHER" id="PTHR30476">
    <property type="entry name" value="UPF0234 PROTEIN YAJQ"/>
    <property type="match status" value="1"/>
</dbReference>
<name>A0A1I4XMU5_9PROT</name>
<accession>A0A1I4XMU5</accession>
<dbReference type="EMBL" id="FOVJ01000001">
    <property type="protein sequence ID" value="SFN27147.1"/>
    <property type="molecule type" value="Genomic_DNA"/>
</dbReference>
<dbReference type="Gene3D" id="3.30.70.860">
    <property type="match status" value="1"/>
</dbReference>